<evidence type="ECO:0000313" key="2">
    <source>
        <dbReference type="Proteomes" id="UP000887116"/>
    </source>
</evidence>
<protein>
    <submittedName>
        <fullName evidence="1">Uncharacterized protein</fullName>
    </submittedName>
</protein>
<comment type="caution">
    <text evidence="1">The sequence shown here is derived from an EMBL/GenBank/DDBJ whole genome shotgun (WGS) entry which is preliminary data.</text>
</comment>
<dbReference type="EMBL" id="BMAO01037862">
    <property type="protein sequence ID" value="GFR20772.1"/>
    <property type="molecule type" value="Genomic_DNA"/>
</dbReference>
<dbReference type="Proteomes" id="UP000887116">
    <property type="component" value="Unassembled WGS sequence"/>
</dbReference>
<accession>A0A8X6LU54</accession>
<keyword evidence="2" id="KW-1185">Reference proteome</keyword>
<proteinExistence type="predicted"/>
<dbReference type="OrthoDB" id="7444419at2759"/>
<sequence>MSSIKTLNRKRGSILAQLTKLSSKPLDNLSEFELRVVLDSLNDIKERFEDIKQVYFEIDNDDEFKDVEPILNKIDEAIQDFQVCGKLLLYKCTEVNKFKDNNSSEHSNNVRLPEIPLPQFDGQFGNWSSFKNQFHNLIENNSKLSDYQKLFYLIASLKGVAKQLQSPNNTYDSLLKALTLRYENTKLIVDSHIQNIINYKPILKENPAELRLLTYTLQRNIRSLEALKFENGENLAKTIKEILCKSHKEMDPLCQQGVQAGGNDTFIWKAVYVNGNGTPSMCNIVSRLLMLFAHYMLDNHGLFVNLQHLIADLIF</sequence>
<dbReference type="PANTHER" id="PTHR22954:SF3">
    <property type="entry name" value="PROTEIN CBG08539"/>
    <property type="match status" value="1"/>
</dbReference>
<evidence type="ECO:0000313" key="1">
    <source>
        <dbReference type="EMBL" id="GFR20772.1"/>
    </source>
</evidence>
<gene>
    <name evidence="1" type="primary">NCL1_58402</name>
    <name evidence="1" type="ORF">TNCT_642631</name>
</gene>
<dbReference type="AlphaFoldDB" id="A0A8X6LU54"/>
<name>A0A8X6LU54_TRICU</name>
<dbReference type="InterPro" id="IPR005312">
    <property type="entry name" value="DUF1759"/>
</dbReference>
<organism evidence="1 2">
    <name type="scientific">Trichonephila clavata</name>
    <name type="common">Joro spider</name>
    <name type="synonym">Nephila clavata</name>
    <dbReference type="NCBI Taxonomy" id="2740835"/>
    <lineage>
        <taxon>Eukaryota</taxon>
        <taxon>Metazoa</taxon>
        <taxon>Ecdysozoa</taxon>
        <taxon>Arthropoda</taxon>
        <taxon>Chelicerata</taxon>
        <taxon>Arachnida</taxon>
        <taxon>Araneae</taxon>
        <taxon>Araneomorphae</taxon>
        <taxon>Entelegynae</taxon>
        <taxon>Araneoidea</taxon>
        <taxon>Nephilidae</taxon>
        <taxon>Trichonephila</taxon>
    </lineage>
</organism>
<dbReference type="Pfam" id="PF03564">
    <property type="entry name" value="DUF1759"/>
    <property type="match status" value="1"/>
</dbReference>
<dbReference type="PANTHER" id="PTHR22954">
    <property type="entry name" value="RETROVIRAL PROTEASE-RELATED"/>
    <property type="match status" value="1"/>
</dbReference>
<reference evidence="1" key="1">
    <citation type="submission" date="2020-07" db="EMBL/GenBank/DDBJ databases">
        <title>Multicomponent nature underlies the extraordinary mechanical properties of spider dragline silk.</title>
        <authorList>
            <person name="Kono N."/>
            <person name="Nakamura H."/>
            <person name="Mori M."/>
            <person name="Yoshida Y."/>
            <person name="Ohtoshi R."/>
            <person name="Malay A.D."/>
            <person name="Moran D.A.P."/>
            <person name="Tomita M."/>
            <person name="Numata K."/>
            <person name="Arakawa K."/>
        </authorList>
    </citation>
    <scope>NUCLEOTIDE SEQUENCE</scope>
</reference>